<comment type="subcellular location">
    <subcellularLocation>
        <location evidence="5 7">Cytoplasm</location>
    </subcellularLocation>
</comment>
<keyword evidence="4 5" id="KW-0648">Protein biosynthesis</keyword>
<accession>A0ABP7EN16</accession>
<dbReference type="CDD" id="cd14275">
    <property type="entry name" value="UBA_EF-Ts"/>
    <property type="match status" value="1"/>
</dbReference>
<reference evidence="11" key="1">
    <citation type="journal article" date="2019" name="Int. J. Syst. Evol. Microbiol.">
        <title>The Global Catalogue of Microorganisms (GCM) 10K type strain sequencing project: providing services to taxonomists for standard genome sequencing and annotation.</title>
        <authorList>
            <consortium name="The Broad Institute Genomics Platform"/>
            <consortium name="The Broad Institute Genome Sequencing Center for Infectious Disease"/>
            <person name="Wu L."/>
            <person name="Ma J."/>
        </authorList>
    </citation>
    <scope>NUCLEOTIDE SEQUENCE [LARGE SCALE GENOMIC DNA]</scope>
    <source>
        <strain evidence="11">JCM 17498</strain>
    </source>
</reference>
<evidence type="ECO:0000256" key="6">
    <source>
        <dbReference type="RuleBase" id="RU000642"/>
    </source>
</evidence>
<dbReference type="HAMAP" id="MF_00050">
    <property type="entry name" value="EF_Ts"/>
    <property type="match status" value="1"/>
</dbReference>
<feature type="domain" description="Translation elongation factor EFTs/EF1B dimerisation" evidence="9">
    <location>
        <begin position="95"/>
        <end position="312"/>
    </location>
</feature>
<name>A0ABP7EN16_9SPHN</name>
<dbReference type="InterPro" id="IPR014039">
    <property type="entry name" value="Transl_elong_EFTs/EF1B_dimer"/>
</dbReference>
<feature type="region of interest" description="Disordered" evidence="8">
    <location>
        <begin position="1"/>
        <end position="24"/>
    </location>
</feature>
<dbReference type="EMBL" id="BAABBF010000009">
    <property type="protein sequence ID" value="GAA3721543.1"/>
    <property type="molecule type" value="Genomic_DNA"/>
</dbReference>
<keyword evidence="3 5" id="KW-0251">Elongation factor</keyword>
<dbReference type="InterPro" id="IPR036402">
    <property type="entry name" value="EF-Ts_dimer_sf"/>
</dbReference>
<evidence type="ECO:0000256" key="1">
    <source>
        <dbReference type="ARBA" id="ARBA00005532"/>
    </source>
</evidence>
<evidence type="ECO:0000313" key="10">
    <source>
        <dbReference type="EMBL" id="GAA3721543.1"/>
    </source>
</evidence>
<dbReference type="SUPFAM" id="SSF54713">
    <property type="entry name" value="Elongation factor Ts (EF-Ts), dimerisation domain"/>
    <property type="match status" value="2"/>
</dbReference>
<dbReference type="PROSITE" id="PS01126">
    <property type="entry name" value="EF_TS_1"/>
    <property type="match status" value="1"/>
</dbReference>
<dbReference type="Gene3D" id="1.10.8.10">
    <property type="entry name" value="DNA helicase RuvA subunit, C-terminal domain"/>
    <property type="match status" value="1"/>
</dbReference>
<evidence type="ECO:0000256" key="5">
    <source>
        <dbReference type="HAMAP-Rule" id="MF_00050"/>
    </source>
</evidence>
<keyword evidence="11" id="KW-1185">Reference proteome</keyword>
<organism evidence="10 11">
    <name type="scientific">Sphingomonas cynarae</name>
    <dbReference type="NCBI Taxonomy" id="930197"/>
    <lineage>
        <taxon>Bacteria</taxon>
        <taxon>Pseudomonadati</taxon>
        <taxon>Pseudomonadota</taxon>
        <taxon>Alphaproteobacteria</taxon>
        <taxon>Sphingomonadales</taxon>
        <taxon>Sphingomonadaceae</taxon>
        <taxon>Sphingomonas</taxon>
    </lineage>
</organism>
<dbReference type="Proteomes" id="UP001500523">
    <property type="component" value="Unassembled WGS sequence"/>
</dbReference>
<comment type="function">
    <text evidence="5 6">Associates with the EF-Tu.GDP complex and induces the exchange of GDP to GTP. It remains bound to the aminoacyl-tRNA.EF-Tu.GTP complex up to the GTP hydrolysis stage on the ribosome.</text>
</comment>
<dbReference type="Pfam" id="PF00889">
    <property type="entry name" value="EF_TS"/>
    <property type="match status" value="1"/>
</dbReference>
<evidence type="ECO:0000256" key="8">
    <source>
        <dbReference type="SAM" id="MobiDB-lite"/>
    </source>
</evidence>
<comment type="caution">
    <text evidence="10">The sequence shown here is derived from an EMBL/GenBank/DDBJ whole genome shotgun (WGS) entry which is preliminary data.</text>
</comment>
<dbReference type="Gene3D" id="3.30.479.20">
    <property type="entry name" value="Elongation factor Ts, dimerisation domain"/>
    <property type="match status" value="2"/>
</dbReference>
<dbReference type="PANTHER" id="PTHR11741">
    <property type="entry name" value="ELONGATION FACTOR TS"/>
    <property type="match status" value="1"/>
</dbReference>
<proteinExistence type="inferred from homology"/>
<sequence length="335" mass="35172">MRAGQGAETPGLARNHIQNRRTTDMADITAAMVKDLREKSGAGMMDCKKALNETSGDMDAALDWLRTKGLAAAQKKSSRTAAEGLVGVATSGNKGAAVEVNSETDFVAKNDQFQAFVREVTQIALAAGDDIETIKAAAMPSGTTVAEVLTNNIATIGENQSLRRAKRLEVSKGAVVSYVHNAQSPGMGKIGVLVALESDASDEVLQGLGKQLAMHIAAAFPKALNEADLDETEIERERAIAAEKAGESGKPADIIAKMVEGSIAKYRKEHALVSQLFVMDGKTKISDVVAKAGKDAGTTIVLKDYVRFQLGEGIEKEASDFAAEVAAVSGVPQGN</sequence>
<evidence type="ECO:0000256" key="4">
    <source>
        <dbReference type="ARBA" id="ARBA00022917"/>
    </source>
</evidence>
<dbReference type="Gene3D" id="1.10.286.20">
    <property type="match status" value="1"/>
</dbReference>
<dbReference type="NCBIfam" id="TIGR00116">
    <property type="entry name" value="tsf"/>
    <property type="match status" value="1"/>
</dbReference>
<dbReference type="GO" id="GO:0003746">
    <property type="term" value="F:translation elongation factor activity"/>
    <property type="evidence" value="ECO:0007669"/>
    <property type="project" value="UniProtKB-KW"/>
</dbReference>
<dbReference type="PANTHER" id="PTHR11741:SF0">
    <property type="entry name" value="ELONGATION FACTOR TS, MITOCHONDRIAL"/>
    <property type="match status" value="1"/>
</dbReference>
<dbReference type="PROSITE" id="PS01127">
    <property type="entry name" value="EF_TS_2"/>
    <property type="match status" value="1"/>
</dbReference>
<dbReference type="InterPro" id="IPR001816">
    <property type="entry name" value="Transl_elong_EFTs/EF1B"/>
</dbReference>
<evidence type="ECO:0000256" key="3">
    <source>
        <dbReference type="ARBA" id="ARBA00022768"/>
    </source>
</evidence>
<keyword evidence="5" id="KW-0963">Cytoplasm</keyword>
<dbReference type="SUPFAM" id="SSF46934">
    <property type="entry name" value="UBA-like"/>
    <property type="match status" value="1"/>
</dbReference>
<dbReference type="InterPro" id="IPR018101">
    <property type="entry name" value="Transl_elong_Ts_CS"/>
</dbReference>
<evidence type="ECO:0000313" key="11">
    <source>
        <dbReference type="Proteomes" id="UP001500523"/>
    </source>
</evidence>
<dbReference type="InterPro" id="IPR009060">
    <property type="entry name" value="UBA-like_sf"/>
</dbReference>
<gene>
    <name evidence="5 10" type="primary">tsf</name>
    <name evidence="10" type="ORF">GCM10022268_32220</name>
</gene>
<comment type="similarity">
    <text evidence="1 5 6">Belongs to the EF-Ts family.</text>
</comment>
<evidence type="ECO:0000259" key="9">
    <source>
        <dbReference type="Pfam" id="PF00889"/>
    </source>
</evidence>
<evidence type="ECO:0000256" key="7">
    <source>
        <dbReference type="RuleBase" id="RU000643"/>
    </source>
</evidence>
<evidence type="ECO:0000256" key="2">
    <source>
        <dbReference type="ARBA" id="ARBA00016956"/>
    </source>
</evidence>
<protein>
    <recommendedName>
        <fullName evidence="2 5">Elongation factor Ts</fullName>
        <shortName evidence="5">EF-Ts</shortName>
    </recommendedName>
</protein>
<feature type="region of interest" description="Involved in Mg(2+) ion dislocation from EF-Tu" evidence="5">
    <location>
        <begin position="104"/>
        <end position="107"/>
    </location>
</feature>